<name>A0A0F9QY41_9ZZZZ</name>
<organism evidence="1">
    <name type="scientific">marine sediment metagenome</name>
    <dbReference type="NCBI Taxonomy" id="412755"/>
    <lineage>
        <taxon>unclassified sequences</taxon>
        <taxon>metagenomes</taxon>
        <taxon>ecological metagenomes</taxon>
    </lineage>
</organism>
<gene>
    <name evidence="1" type="ORF">LCGC14_0663270</name>
</gene>
<accession>A0A0F9QY41</accession>
<protein>
    <submittedName>
        <fullName evidence="1">Uncharacterized protein</fullName>
    </submittedName>
</protein>
<dbReference type="EMBL" id="LAZR01001278">
    <property type="protein sequence ID" value="KKN47414.1"/>
    <property type="molecule type" value="Genomic_DNA"/>
</dbReference>
<evidence type="ECO:0000313" key="1">
    <source>
        <dbReference type="EMBL" id="KKN47414.1"/>
    </source>
</evidence>
<reference evidence="1" key="1">
    <citation type="journal article" date="2015" name="Nature">
        <title>Complex archaea that bridge the gap between prokaryotes and eukaryotes.</title>
        <authorList>
            <person name="Spang A."/>
            <person name="Saw J.H."/>
            <person name="Jorgensen S.L."/>
            <person name="Zaremba-Niedzwiedzka K."/>
            <person name="Martijn J."/>
            <person name="Lind A.E."/>
            <person name="van Eijk R."/>
            <person name="Schleper C."/>
            <person name="Guy L."/>
            <person name="Ettema T.J."/>
        </authorList>
    </citation>
    <scope>NUCLEOTIDE SEQUENCE</scope>
</reference>
<comment type="caution">
    <text evidence="1">The sequence shown here is derived from an EMBL/GenBank/DDBJ whole genome shotgun (WGS) entry which is preliminary data.</text>
</comment>
<sequence length="82" mass="9061">MSDPTAEALAEALAELTEELAENIEQLASAFRVFDKSRVHRRAILLLLRAATGVSKTNISKVLDAASRLDLIFLKPKRKAKK</sequence>
<proteinExistence type="predicted"/>
<dbReference type="AlphaFoldDB" id="A0A0F9QY41"/>